<dbReference type="AlphaFoldDB" id="A0A9W9AWY7"/>
<dbReference type="Proteomes" id="UP001150266">
    <property type="component" value="Unassembled WGS sequence"/>
</dbReference>
<feature type="transmembrane region" description="Helical" evidence="1">
    <location>
        <begin position="206"/>
        <end position="227"/>
    </location>
</feature>
<keyword evidence="1" id="KW-1133">Transmembrane helix</keyword>
<keyword evidence="1" id="KW-0472">Membrane</keyword>
<organism evidence="2 3">
    <name type="scientific">Lentinula aciculospora</name>
    <dbReference type="NCBI Taxonomy" id="153920"/>
    <lineage>
        <taxon>Eukaryota</taxon>
        <taxon>Fungi</taxon>
        <taxon>Dikarya</taxon>
        <taxon>Basidiomycota</taxon>
        <taxon>Agaricomycotina</taxon>
        <taxon>Agaricomycetes</taxon>
        <taxon>Agaricomycetidae</taxon>
        <taxon>Agaricales</taxon>
        <taxon>Marasmiineae</taxon>
        <taxon>Omphalotaceae</taxon>
        <taxon>Lentinula</taxon>
    </lineage>
</organism>
<feature type="transmembrane region" description="Helical" evidence="1">
    <location>
        <begin position="280"/>
        <end position="301"/>
    </location>
</feature>
<gene>
    <name evidence="2" type="ORF">J3R30DRAFT_134475</name>
</gene>
<dbReference type="OrthoDB" id="3226582at2759"/>
<feature type="transmembrane region" description="Helical" evidence="1">
    <location>
        <begin position="171"/>
        <end position="194"/>
    </location>
</feature>
<evidence type="ECO:0000313" key="2">
    <source>
        <dbReference type="EMBL" id="KAJ4490776.1"/>
    </source>
</evidence>
<feature type="transmembrane region" description="Helical" evidence="1">
    <location>
        <begin position="248"/>
        <end position="274"/>
    </location>
</feature>
<evidence type="ECO:0000313" key="3">
    <source>
        <dbReference type="Proteomes" id="UP001150266"/>
    </source>
</evidence>
<feature type="transmembrane region" description="Helical" evidence="1">
    <location>
        <begin position="97"/>
        <end position="118"/>
    </location>
</feature>
<proteinExistence type="predicted"/>
<comment type="caution">
    <text evidence="2">The sequence shown here is derived from an EMBL/GenBank/DDBJ whole genome shotgun (WGS) entry which is preliminary data.</text>
</comment>
<feature type="transmembrane region" description="Helical" evidence="1">
    <location>
        <begin position="138"/>
        <end position="159"/>
    </location>
</feature>
<evidence type="ECO:0000256" key="1">
    <source>
        <dbReference type="SAM" id="Phobius"/>
    </source>
</evidence>
<accession>A0A9W9AWY7</accession>
<reference evidence="2" key="1">
    <citation type="submission" date="2022-08" db="EMBL/GenBank/DDBJ databases">
        <title>A Global Phylogenomic Analysis of the Shiitake Genus Lentinula.</title>
        <authorList>
            <consortium name="DOE Joint Genome Institute"/>
            <person name="Sierra-Patev S."/>
            <person name="Min B."/>
            <person name="Naranjo-Ortiz M."/>
            <person name="Looney B."/>
            <person name="Konkel Z."/>
            <person name="Slot J.C."/>
            <person name="Sakamoto Y."/>
            <person name="Steenwyk J.L."/>
            <person name="Rokas A."/>
            <person name="Carro J."/>
            <person name="Camarero S."/>
            <person name="Ferreira P."/>
            <person name="Molpeceres G."/>
            <person name="Ruiz-Duenas F.J."/>
            <person name="Serrano A."/>
            <person name="Henrissat B."/>
            <person name="Drula E."/>
            <person name="Hughes K.W."/>
            <person name="Mata J.L."/>
            <person name="Ishikawa N.K."/>
            <person name="Vargas-Isla R."/>
            <person name="Ushijima S."/>
            <person name="Smith C.A."/>
            <person name="Ahrendt S."/>
            <person name="Andreopoulos W."/>
            <person name="He G."/>
            <person name="Labutti K."/>
            <person name="Lipzen A."/>
            <person name="Ng V."/>
            <person name="Riley R."/>
            <person name="Sandor L."/>
            <person name="Barry K."/>
            <person name="Martinez A.T."/>
            <person name="Xiao Y."/>
            <person name="Gibbons J.G."/>
            <person name="Terashima K."/>
            <person name="Grigoriev I.V."/>
            <person name="Hibbett D.S."/>
        </authorList>
    </citation>
    <scope>NUCLEOTIDE SEQUENCE</scope>
    <source>
        <strain evidence="2">JLM2183</strain>
    </source>
</reference>
<feature type="transmembrane region" description="Helical" evidence="1">
    <location>
        <begin position="64"/>
        <end position="85"/>
    </location>
</feature>
<sequence>MQALSSTYEDTICIFGISKSKLQEELFLQLTVVVAVSREGPLSFQAKLSFLPSLHVESIYSPNFQINMLLYGILLVLFCLSIYVFRHKLLPRKQYIIAILLFFTLGTTSIALDLGIRYEMVEMLKLESLTRTCNVGSKFATGLKLILLITGSLGEILLLHRCYYLWNSRKAVLVFPIILWATSSILWIVLASIASQSSSTKPILTIQLVYALTTFSEHVFLTGMISWKLWRLDRSMQRLLGQHPSKKTFLNLFVIILESGLLYPVTLLILVIVLVIDIPILDACACALTLTLGIAAMLIIVRIGIGADVHLDIQPEINQDVGTNATELEEADNSLAMSNNVVHLQPYVLKY</sequence>
<name>A0A9W9AWY7_9AGAR</name>
<protein>
    <submittedName>
        <fullName evidence="2">Uncharacterized protein</fullName>
    </submittedName>
</protein>
<dbReference type="EMBL" id="JAOTPV010000001">
    <property type="protein sequence ID" value="KAJ4490776.1"/>
    <property type="molecule type" value="Genomic_DNA"/>
</dbReference>
<keyword evidence="1" id="KW-0812">Transmembrane</keyword>
<keyword evidence="3" id="KW-1185">Reference proteome</keyword>